<keyword evidence="2" id="KW-0902">Two-component regulatory system</keyword>
<dbReference type="InterPro" id="IPR036388">
    <property type="entry name" value="WH-like_DNA-bd_sf"/>
</dbReference>
<organism evidence="8 9">
    <name type="scientific">Saccharospirillum mangrovi</name>
    <dbReference type="NCBI Taxonomy" id="2161747"/>
    <lineage>
        <taxon>Bacteria</taxon>
        <taxon>Pseudomonadati</taxon>
        <taxon>Pseudomonadota</taxon>
        <taxon>Gammaproteobacteria</taxon>
        <taxon>Oceanospirillales</taxon>
        <taxon>Saccharospirillaceae</taxon>
        <taxon>Saccharospirillum</taxon>
    </lineage>
</organism>
<dbReference type="InterPro" id="IPR001867">
    <property type="entry name" value="OmpR/PhoB-type_DNA-bd"/>
</dbReference>
<reference evidence="9" key="1">
    <citation type="journal article" date="2019" name="Int. J. Syst. Evol. Microbiol.">
        <title>The Global Catalogue of Microorganisms (GCM) 10K type strain sequencing project: providing services to taxonomists for standard genome sequencing and annotation.</title>
        <authorList>
            <consortium name="The Broad Institute Genomics Platform"/>
            <consortium name="The Broad Institute Genome Sequencing Center for Infectious Disease"/>
            <person name="Wu L."/>
            <person name="Ma J."/>
        </authorList>
    </citation>
    <scope>NUCLEOTIDE SEQUENCE [LARGE SCALE GENOMIC DNA]</scope>
    <source>
        <strain evidence="9">IBRC 10765</strain>
    </source>
</reference>
<protein>
    <submittedName>
        <fullName evidence="8">Response regulator transcription factor</fullName>
    </submittedName>
</protein>
<dbReference type="RefSeq" id="WP_380693667.1">
    <property type="nucleotide sequence ID" value="NZ_JBHRYR010000002.1"/>
</dbReference>
<dbReference type="SMART" id="SM00448">
    <property type="entry name" value="REC"/>
    <property type="match status" value="1"/>
</dbReference>
<proteinExistence type="predicted"/>
<evidence type="ECO:0000256" key="3">
    <source>
        <dbReference type="ARBA" id="ARBA00023125"/>
    </source>
</evidence>
<dbReference type="InterPro" id="IPR011006">
    <property type="entry name" value="CheY-like_superfamily"/>
</dbReference>
<dbReference type="Gene3D" id="3.40.50.2300">
    <property type="match status" value="1"/>
</dbReference>
<feature type="domain" description="Response regulatory" evidence="6">
    <location>
        <begin position="4"/>
        <end position="119"/>
    </location>
</feature>
<evidence type="ECO:0000256" key="2">
    <source>
        <dbReference type="ARBA" id="ARBA00023012"/>
    </source>
</evidence>
<dbReference type="Gene3D" id="1.10.10.10">
    <property type="entry name" value="Winged helix-like DNA-binding domain superfamily/Winged helix DNA-binding domain"/>
    <property type="match status" value="1"/>
</dbReference>
<dbReference type="SUPFAM" id="SSF52172">
    <property type="entry name" value="CheY-like"/>
    <property type="match status" value="1"/>
</dbReference>
<dbReference type="PROSITE" id="PS51755">
    <property type="entry name" value="OMPR_PHOB"/>
    <property type="match status" value="1"/>
</dbReference>
<dbReference type="PANTHER" id="PTHR48111:SF40">
    <property type="entry name" value="PHOSPHATE REGULON TRANSCRIPTIONAL REGULATORY PROTEIN PHOB"/>
    <property type="match status" value="1"/>
</dbReference>
<evidence type="ECO:0000256" key="1">
    <source>
        <dbReference type="ARBA" id="ARBA00022553"/>
    </source>
</evidence>
<dbReference type="CDD" id="cd17574">
    <property type="entry name" value="REC_OmpR"/>
    <property type="match status" value="1"/>
</dbReference>
<dbReference type="InterPro" id="IPR016032">
    <property type="entry name" value="Sig_transdc_resp-reg_C-effctor"/>
</dbReference>
<comment type="caution">
    <text evidence="8">The sequence shown here is derived from an EMBL/GenBank/DDBJ whole genome shotgun (WGS) entry which is preliminary data.</text>
</comment>
<dbReference type="SMART" id="SM00862">
    <property type="entry name" value="Trans_reg_C"/>
    <property type="match status" value="1"/>
</dbReference>
<evidence type="ECO:0000256" key="4">
    <source>
        <dbReference type="PROSITE-ProRule" id="PRU00169"/>
    </source>
</evidence>
<dbReference type="InterPro" id="IPR039420">
    <property type="entry name" value="WalR-like"/>
</dbReference>
<dbReference type="PANTHER" id="PTHR48111">
    <property type="entry name" value="REGULATOR OF RPOS"/>
    <property type="match status" value="1"/>
</dbReference>
<sequence>MTERVAIIEDDPAMGKLLVALLSPYGYACSHFESAEAFLDQPKSLSHWSLVLVDWMLPGMSGVDLIRELVKQEHAPPSIFVTAVSGEDDLAHALHLGADDYVTKPVNKSVLLARVRAVLRRQHKQRSGPAQQGRLMLRPDTLEAVAIQGPSCRLSANQFNLLERLLADEGQVVSRDELVQAVWPNAEQNADGRALDLLVSRLRHKLAELPDVDLHIRSLYGAGYVASYD</sequence>
<dbReference type="Pfam" id="PF00072">
    <property type="entry name" value="Response_reg"/>
    <property type="match status" value="1"/>
</dbReference>
<feature type="DNA-binding region" description="OmpR/PhoB-type" evidence="5">
    <location>
        <begin position="127"/>
        <end position="228"/>
    </location>
</feature>
<gene>
    <name evidence="8" type="ORF">ACFOOG_04120</name>
</gene>
<dbReference type="PROSITE" id="PS50110">
    <property type="entry name" value="RESPONSE_REGULATORY"/>
    <property type="match status" value="1"/>
</dbReference>
<keyword evidence="1 4" id="KW-0597">Phosphoprotein</keyword>
<dbReference type="Pfam" id="PF00486">
    <property type="entry name" value="Trans_reg_C"/>
    <property type="match status" value="1"/>
</dbReference>
<evidence type="ECO:0000313" key="8">
    <source>
        <dbReference type="EMBL" id="MFC3852014.1"/>
    </source>
</evidence>
<dbReference type="EMBL" id="JBHRYR010000002">
    <property type="protein sequence ID" value="MFC3852014.1"/>
    <property type="molecule type" value="Genomic_DNA"/>
</dbReference>
<dbReference type="Proteomes" id="UP001595617">
    <property type="component" value="Unassembled WGS sequence"/>
</dbReference>
<name>A0ABV7ZTX3_9GAMM</name>
<dbReference type="SUPFAM" id="SSF46894">
    <property type="entry name" value="C-terminal effector domain of the bipartite response regulators"/>
    <property type="match status" value="1"/>
</dbReference>
<evidence type="ECO:0000259" key="6">
    <source>
        <dbReference type="PROSITE" id="PS50110"/>
    </source>
</evidence>
<keyword evidence="9" id="KW-1185">Reference proteome</keyword>
<evidence type="ECO:0000313" key="9">
    <source>
        <dbReference type="Proteomes" id="UP001595617"/>
    </source>
</evidence>
<feature type="modified residue" description="4-aspartylphosphate" evidence="4">
    <location>
        <position position="54"/>
    </location>
</feature>
<evidence type="ECO:0000256" key="5">
    <source>
        <dbReference type="PROSITE-ProRule" id="PRU01091"/>
    </source>
</evidence>
<evidence type="ECO:0000259" key="7">
    <source>
        <dbReference type="PROSITE" id="PS51755"/>
    </source>
</evidence>
<dbReference type="InterPro" id="IPR001789">
    <property type="entry name" value="Sig_transdc_resp-reg_receiver"/>
</dbReference>
<feature type="domain" description="OmpR/PhoB-type" evidence="7">
    <location>
        <begin position="127"/>
        <end position="228"/>
    </location>
</feature>
<dbReference type="CDD" id="cd00383">
    <property type="entry name" value="trans_reg_C"/>
    <property type="match status" value="1"/>
</dbReference>
<keyword evidence="3 5" id="KW-0238">DNA-binding</keyword>
<accession>A0ABV7ZTX3</accession>